<feature type="transmembrane region" description="Helical" evidence="6">
    <location>
        <begin position="456"/>
        <end position="482"/>
    </location>
</feature>
<keyword evidence="3 6" id="KW-0812">Transmembrane</keyword>
<feature type="transmembrane region" description="Helical" evidence="6">
    <location>
        <begin position="494"/>
        <end position="518"/>
    </location>
</feature>
<reference evidence="8 9" key="1">
    <citation type="journal article" date="2017" name="Clin. Infect. Dis.">
        <title>Simultaneous emergence of multidrug-resistant Candida auris on 3 continents confirmed by whole-genome sequencing and epidemiological analyses.</title>
        <authorList>
            <person name="Lockhart S.R."/>
            <person name="Etienne K.A."/>
            <person name="Vallabhaneni S."/>
            <person name="Farooqi J."/>
            <person name="Chowdhary A."/>
            <person name="Govender N.P."/>
            <person name="Colombo A.L."/>
            <person name="Calvo B."/>
            <person name="Cuomo C.A."/>
            <person name="Desjardins C.A."/>
            <person name="Berkow E.L."/>
            <person name="Castanheira M."/>
            <person name="Magobo R.E."/>
            <person name="Jabeen K."/>
            <person name="Asghar R.J."/>
            <person name="Meis J.F."/>
            <person name="Jackson B."/>
            <person name="Chiller T."/>
            <person name="Litvintseva A.P."/>
        </authorList>
    </citation>
    <scope>NUCLEOTIDE SEQUENCE [LARGE SCALE GENOMIC DNA]</scope>
    <source>
        <strain evidence="8 9">B8441</strain>
    </source>
</reference>
<keyword evidence="5 6" id="KW-0472">Membrane</keyword>
<dbReference type="AlphaFoldDB" id="A0AAW0VI04"/>
<evidence type="ECO:0000313" key="9">
    <source>
        <dbReference type="Proteomes" id="UP000230249"/>
    </source>
</evidence>
<feature type="transmembrane region" description="Helical" evidence="6">
    <location>
        <begin position="530"/>
        <end position="549"/>
    </location>
</feature>
<comment type="subcellular location">
    <subcellularLocation>
        <location evidence="1">Membrane</location>
        <topology evidence="1">Multi-pass membrane protein</topology>
    </subcellularLocation>
</comment>
<feature type="transmembrane region" description="Helical" evidence="6">
    <location>
        <begin position="87"/>
        <end position="106"/>
    </location>
</feature>
<keyword evidence="4 6" id="KW-1133">Transmembrane helix</keyword>
<keyword evidence="2" id="KW-0813">Transport</keyword>
<dbReference type="GO" id="GO:0016020">
    <property type="term" value="C:membrane"/>
    <property type="evidence" value="ECO:0007669"/>
    <property type="project" value="UniProtKB-SubCell"/>
</dbReference>
<evidence type="ECO:0000256" key="6">
    <source>
        <dbReference type="SAM" id="Phobius"/>
    </source>
</evidence>
<dbReference type="CDD" id="cd17330">
    <property type="entry name" value="MFS_SLC46_TetA_like"/>
    <property type="match status" value="1"/>
</dbReference>
<feature type="transmembrane region" description="Helical" evidence="6">
    <location>
        <begin position="424"/>
        <end position="444"/>
    </location>
</feature>
<dbReference type="Pfam" id="PF07690">
    <property type="entry name" value="MFS_1"/>
    <property type="match status" value="1"/>
</dbReference>
<comment type="caution">
    <text evidence="8">The sequence shown here is derived from an EMBL/GenBank/DDBJ whole genome shotgun (WGS) entry which is preliminary data.</text>
</comment>
<feature type="transmembrane region" description="Helical" evidence="6">
    <location>
        <begin position="56"/>
        <end position="75"/>
    </location>
</feature>
<organism evidence="8 9">
    <name type="scientific">Candidozyma auris</name>
    <name type="common">Yeast</name>
    <name type="synonym">Candida auris</name>
    <dbReference type="NCBI Taxonomy" id="498019"/>
    <lineage>
        <taxon>Eukaryota</taxon>
        <taxon>Fungi</taxon>
        <taxon>Dikarya</taxon>
        <taxon>Ascomycota</taxon>
        <taxon>Saccharomycotina</taxon>
        <taxon>Pichiomycetes</taxon>
        <taxon>Metschnikowiaceae</taxon>
        <taxon>Candidozyma</taxon>
    </lineage>
</organism>
<dbReference type="PROSITE" id="PS50850">
    <property type="entry name" value="MFS"/>
    <property type="match status" value="1"/>
</dbReference>
<evidence type="ECO:0000259" key="7">
    <source>
        <dbReference type="PROSITE" id="PS50850"/>
    </source>
</evidence>
<dbReference type="InterPro" id="IPR020846">
    <property type="entry name" value="MFS_dom"/>
</dbReference>
<evidence type="ECO:0000256" key="3">
    <source>
        <dbReference type="ARBA" id="ARBA00022692"/>
    </source>
</evidence>
<evidence type="ECO:0000256" key="4">
    <source>
        <dbReference type="ARBA" id="ARBA00022989"/>
    </source>
</evidence>
<protein>
    <recommendedName>
        <fullName evidence="7">Major facilitator superfamily (MFS) profile domain-containing protein</fullName>
    </recommendedName>
</protein>
<dbReference type="Proteomes" id="UP000230249">
    <property type="component" value="Unassembled WGS sequence"/>
</dbReference>
<dbReference type="PANTHER" id="PTHR23504">
    <property type="entry name" value="MAJOR FACILITATOR SUPERFAMILY DOMAIN-CONTAINING PROTEIN 10"/>
    <property type="match status" value="1"/>
</dbReference>
<feature type="transmembrane region" description="Helical" evidence="6">
    <location>
        <begin position="393"/>
        <end position="412"/>
    </location>
</feature>
<feature type="transmembrane region" description="Helical" evidence="6">
    <location>
        <begin position="194"/>
        <end position="216"/>
    </location>
</feature>
<name>A0AAW0VI04_CANAR</name>
<proteinExistence type="predicted"/>
<dbReference type="EMBL" id="PEKT03000002">
    <property type="protein sequence ID" value="KAK8441436.1"/>
    <property type="molecule type" value="Genomic_DNA"/>
</dbReference>
<keyword evidence="9" id="KW-1185">Reference proteome</keyword>
<gene>
    <name evidence="8" type="ORF">B9J08_02754</name>
</gene>
<evidence type="ECO:0000256" key="1">
    <source>
        <dbReference type="ARBA" id="ARBA00004141"/>
    </source>
</evidence>
<feature type="transmembrane region" description="Helical" evidence="6">
    <location>
        <begin position="112"/>
        <end position="132"/>
    </location>
</feature>
<feature type="transmembrane region" description="Helical" evidence="6">
    <location>
        <begin position="144"/>
        <end position="164"/>
    </location>
</feature>
<dbReference type="GO" id="GO:0022857">
    <property type="term" value="F:transmembrane transporter activity"/>
    <property type="evidence" value="ECO:0007669"/>
    <property type="project" value="InterPro"/>
</dbReference>
<accession>A0AAW0VI04</accession>
<dbReference type="InterPro" id="IPR036259">
    <property type="entry name" value="MFS_trans_sf"/>
</dbReference>
<feature type="transmembrane region" description="Helical" evidence="6">
    <location>
        <begin position="346"/>
        <end position="367"/>
    </location>
</feature>
<dbReference type="SUPFAM" id="SSF103473">
    <property type="entry name" value="MFS general substrate transporter"/>
    <property type="match status" value="1"/>
</dbReference>
<feature type="domain" description="Major facilitator superfamily (MFS) profile" evidence="7">
    <location>
        <begin position="15"/>
        <end position="554"/>
    </location>
</feature>
<sequence length="563" mass="63117">MPSFREQMKGFPLWQMTVICIIRFSEPIAFTSLFPYVYFMIRDFHIVDDPAKISKYTGYMGASFAFAQFLCCIHWGRLSDRIGRKPVLLLGLLGTATSLLIFGFSTNFYMAITARTLMGALNGNIAVLQTMVGEVVKERRHQSMAFSCLPLLWNVGCVVGPSIGGSRIFTRPKMSSGDVKSLGSYDRFVEKHPYAMSNVVVACLLLFSFVVGLLFLEETQPKAKLKYDYGLAFGDRILIVLGFSPSAQSKKSEDIQETPSETTPLTSDAIYDSIDESAFEEDDDDRSISSFDQPLTRRTSLAIIRRYSSSSLQRTTTNTSVFDETKSIFKAFRNKKIFSNKVRATILAYFCLSFHALVHSEFLPVFLAGKFQPESLQFPWHYKGGMSWETSRIGSLLSTTGFGGCFIIIVVFPILDRHMRNIDVLRIASVVFPVAYLLVPYTIFTRPEYEPKFPSWLSTAGVYTCASFQSAAAALSFPQMVILVYRATIPKHRAFVNSTAISCTALARCVAPLLWGALMSFFDSRGVGQVSWNILAVIALFTSILAFKLDEYDEDLHRDDQMA</sequence>
<dbReference type="InterPro" id="IPR011701">
    <property type="entry name" value="MFS"/>
</dbReference>
<reference evidence="8 9" key="2">
    <citation type="journal article" date="2018" name="Nat. Commun.">
        <title>Genomic insights into multidrug-resistance, mating and virulence in Candida auris and related emerging species.</title>
        <authorList>
            <person name="Munoz J.F."/>
            <person name="Gade L."/>
            <person name="Chow N.A."/>
            <person name="Loparev V.N."/>
            <person name="Juieng P."/>
            <person name="Berkow E.L."/>
            <person name="Farrer R.A."/>
            <person name="Litvintseva A.P."/>
            <person name="Cuomo C.A."/>
        </authorList>
    </citation>
    <scope>GENOME REANNOTATION</scope>
    <source>
        <strain evidence="8 9">B8441</strain>
    </source>
</reference>
<evidence type="ECO:0000313" key="8">
    <source>
        <dbReference type="EMBL" id="KAK8441436.1"/>
    </source>
</evidence>
<evidence type="ECO:0000256" key="2">
    <source>
        <dbReference type="ARBA" id="ARBA00022448"/>
    </source>
</evidence>
<evidence type="ECO:0000256" key="5">
    <source>
        <dbReference type="ARBA" id="ARBA00023136"/>
    </source>
</evidence>
<feature type="transmembrane region" description="Helical" evidence="6">
    <location>
        <begin position="12"/>
        <end position="36"/>
    </location>
</feature>
<dbReference type="Gene3D" id="1.20.1250.20">
    <property type="entry name" value="MFS general substrate transporter like domains"/>
    <property type="match status" value="1"/>
</dbReference>
<dbReference type="PANTHER" id="PTHR23504:SF15">
    <property type="entry name" value="MAJOR FACILITATOR SUPERFAMILY (MFS) PROFILE DOMAIN-CONTAINING PROTEIN"/>
    <property type="match status" value="1"/>
</dbReference>